<evidence type="ECO:0000259" key="1">
    <source>
        <dbReference type="PROSITE" id="PS50011"/>
    </source>
</evidence>
<dbReference type="InterPro" id="IPR000719">
    <property type="entry name" value="Prot_kinase_dom"/>
</dbReference>
<gene>
    <name evidence="2" type="primary">STY17_0</name>
    <name evidence="2" type="ORF">Hypma_011019</name>
</gene>
<dbReference type="PANTHER" id="PTHR44329">
    <property type="entry name" value="SERINE/THREONINE-PROTEIN KINASE TNNI3K-RELATED"/>
    <property type="match status" value="1"/>
</dbReference>
<reference evidence="2" key="1">
    <citation type="submission" date="2018-04" db="EMBL/GenBank/DDBJ databases">
        <title>Whole genome sequencing of Hypsizygus marmoreus.</title>
        <authorList>
            <person name="Choi I.-G."/>
            <person name="Min B."/>
            <person name="Kim J.-G."/>
            <person name="Kim S."/>
            <person name="Oh Y.-L."/>
            <person name="Kong W.-S."/>
            <person name="Park H."/>
            <person name="Jeong J."/>
            <person name="Song E.-S."/>
        </authorList>
    </citation>
    <scope>NUCLEOTIDE SEQUENCE [LARGE SCALE GENOMIC DNA]</scope>
    <source>
        <strain evidence="2">51987-8</strain>
    </source>
</reference>
<keyword evidence="2" id="KW-0418">Kinase</keyword>
<dbReference type="STRING" id="39966.A0A369JKE8"/>
<dbReference type="EMBL" id="LUEZ02000053">
    <property type="protein sequence ID" value="RDB21802.1"/>
    <property type="molecule type" value="Genomic_DNA"/>
</dbReference>
<dbReference type="InParanoid" id="A0A369JKE8"/>
<organism evidence="2 3">
    <name type="scientific">Hypsizygus marmoreus</name>
    <name type="common">White beech mushroom</name>
    <name type="synonym">Agaricus marmoreus</name>
    <dbReference type="NCBI Taxonomy" id="39966"/>
    <lineage>
        <taxon>Eukaryota</taxon>
        <taxon>Fungi</taxon>
        <taxon>Dikarya</taxon>
        <taxon>Basidiomycota</taxon>
        <taxon>Agaricomycotina</taxon>
        <taxon>Agaricomycetes</taxon>
        <taxon>Agaricomycetidae</taxon>
        <taxon>Agaricales</taxon>
        <taxon>Tricholomatineae</taxon>
        <taxon>Lyophyllaceae</taxon>
        <taxon>Hypsizygus</taxon>
    </lineage>
</organism>
<keyword evidence="3" id="KW-1185">Reference proteome</keyword>
<dbReference type="InterPro" id="IPR011009">
    <property type="entry name" value="Kinase-like_dom_sf"/>
</dbReference>
<evidence type="ECO:0000313" key="2">
    <source>
        <dbReference type="EMBL" id="RDB21802.1"/>
    </source>
</evidence>
<dbReference type="GO" id="GO:0005524">
    <property type="term" value="F:ATP binding"/>
    <property type="evidence" value="ECO:0007669"/>
    <property type="project" value="InterPro"/>
</dbReference>
<evidence type="ECO:0000313" key="3">
    <source>
        <dbReference type="Proteomes" id="UP000076154"/>
    </source>
</evidence>
<dbReference type="SUPFAM" id="SSF56112">
    <property type="entry name" value="Protein kinase-like (PK-like)"/>
    <property type="match status" value="1"/>
</dbReference>
<dbReference type="InterPro" id="IPR008271">
    <property type="entry name" value="Ser/Thr_kinase_AS"/>
</dbReference>
<feature type="domain" description="Protein kinase" evidence="1">
    <location>
        <begin position="20"/>
        <end position="291"/>
    </location>
</feature>
<dbReference type="Proteomes" id="UP000076154">
    <property type="component" value="Unassembled WGS sequence"/>
</dbReference>
<dbReference type="AlphaFoldDB" id="A0A369JKE8"/>
<dbReference type="InterPro" id="IPR051681">
    <property type="entry name" value="Ser/Thr_Kinases-Pseudokinases"/>
</dbReference>
<keyword evidence="2" id="KW-0808">Transferase</keyword>
<name>A0A369JKE8_HYPMA</name>
<dbReference type="Pfam" id="PF00069">
    <property type="entry name" value="Pkinase"/>
    <property type="match status" value="1"/>
</dbReference>
<proteinExistence type="predicted"/>
<dbReference type="Gene3D" id="1.10.510.10">
    <property type="entry name" value="Transferase(Phosphotransferase) domain 1"/>
    <property type="match status" value="1"/>
</dbReference>
<protein>
    <submittedName>
        <fullName evidence="2">Serine/threonine-protein kinase STY17</fullName>
    </submittedName>
</protein>
<dbReference type="SMART" id="SM00220">
    <property type="entry name" value="S_TKc"/>
    <property type="match status" value="1"/>
</dbReference>
<comment type="caution">
    <text evidence="2">The sequence shown here is derived from an EMBL/GenBank/DDBJ whole genome shotgun (WGS) entry which is preliminary data.</text>
</comment>
<dbReference type="PROSITE" id="PS00108">
    <property type="entry name" value="PROTEIN_KINASE_ST"/>
    <property type="match status" value="1"/>
</dbReference>
<dbReference type="GO" id="GO:0004674">
    <property type="term" value="F:protein serine/threonine kinase activity"/>
    <property type="evidence" value="ECO:0007669"/>
    <property type="project" value="TreeGrafter"/>
</dbReference>
<dbReference type="PROSITE" id="PS50011">
    <property type="entry name" value="PROTEIN_KINASE_DOM"/>
    <property type="match status" value="1"/>
</dbReference>
<dbReference type="OrthoDB" id="3260205at2759"/>
<sequence>MSLDPIEQTPHTDLTGKVIKTEEHYFAYGGFSEIYRGRLKDTNEIVAIKLLRGVHTDPETLEKTTRRIYRESRVWHDLKHDNILPFLGISTSGDLGPSPALISPLCEEGHVIQYLQRHPETDRSKLLLQIARGLDYLHSKDIVHGDLKCNNILMHKNGYPLLCDFGRSKILGQAGFTTVFSGTTRYLAPELLGPEVEDEESGISQFVPTLSKQTDVYGFGMIALEILTGNMPFHPITNDFALILRVKKGIPSRLAYPAKYERTWKVVEKCWAKEVSSRPKMSIVVQDLSAL</sequence>
<accession>A0A369JKE8</accession>